<protein>
    <submittedName>
        <fullName evidence="1">Uncharacterized protein</fullName>
    </submittedName>
</protein>
<evidence type="ECO:0000313" key="1">
    <source>
        <dbReference type="EMBL" id="MSU07320.1"/>
    </source>
</evidence>
<proteinExistence type="predicted"/>
<comment type="caution">
    <text evidence="1">The sequence shown here is derived from an EMBL/GenBank/DDBJ whole genome shotgun (WGS) entry which is preliminary data.</text>
</comment>
<dbReference type="AlphaFoldDB" id="A0A7X2PE76"/>
<accession>A0A7X2PE76</accession>
<dbReference type="RefSeq" id="WP_154426974.1">
    <property type="nucleotide sequence ID" value="NZ_VUNN01000038.1"/>
</dbReference>
<name>A0A7X2PE76_9SPIO</name>
<gene>
    <name evidence="1" type="ORF">FYJ80_11230</name>
</gene>
<keyword evidence="2" id="KW-1185">Reference proteome</keyword>
<reference evidence="1 2" key="1">
    <citation type="submission" date="2019-08" db="EMBL/GenBank/DDBJ databases">
        <title>In-depth cultivation of the pig gut microbiome towards novel bacterial diversity and tailored functional studies.</title>
        <authorList>
            <person name="Wylensek D."/>
            <person name="Hitch T.C.A."/>
            <person name="Clavel T."/>
        </authorList>
    </citation>
    <scope>NUCLEOTIDE SEQUENCE [LARGE SCALE GENOMIC DNA]</scope>
    <source>
        <strain evidence="1 2">NM-380-WT-3C1</strain>
    </source>
</reference>
<sequence>MNHDDLQEELKQRINLAKERKETDSINKKLNGAGFPYINEDKLKKGFNIDSINEIDQGSFNKMIKELIFLNDKVKPKLLLFGKPERGKELLSVLIGRAACKKDTKPILFNMSIY</sequence>
<dbReference type="Proteomes" id="UP000460549">
    <property type="component" value="Unassembled WGS sequence"/>
</dbReference>
<dbReference type="EMBL" id="VUNN01000038">
    <property type="protein sequence ID" value="MSU07320.1"/>
    <property type="molecule type" value="Genomic_DNA"/>
</dbReference>
<organism evidence="1 2">
    <name type="scientific">Bullifex porci</name>
    <dbReference type="NCBI Taxonomy" id="2606638"/>
    <lineage>
        <taxon>Bacteria</taxon>
        <taxon>Pseudomonadati</taxon>
        <taxon>Spirochaetota</taxon>
        <taxon>Spirochaetia</taxon>
        <taxon>Spirochaetales</taxon>
        <taxon>Spirochaetaceae</taxon>
        <taxon>Bullifex</taxon>
    </lineage>
</organism>
<evidence type="ECO:0000313" key="2">
    <source>
        <dbReference type="Proteomes" id="UP000460549"/>
    </source>
</evidence>